<feature type="active site" description="Proton donor" evidence="2">
    <location>
        <position position="88"/>
    </location>
</feature>
<dbReference type="Pfam" id="PF15738">
    <property type="entry name" value="YafQ_toxin"/>
    <property type="match status" value="1"/>
</dbReference>
<organism evidence="3 4">
    <name type="scientific">Campylobacter helveticus</name>
    <dbReference type="NCBI Taxonomy" id="28898"/>
    <lineage>
        <taxon>Bacteria</taxon>
        <taxon>Pseudomonadati</taxon>
        <taxon>Campylobacterota</taxon>
        <taxon>Epsilonproteobacteria</taxon>
        <taxon>Campylobacterales</taxon>
        <taxon>Campylobacteraceae</taxon>
        <taxon>Campylobacter</taxon>
    </lineage>
</organism>
<dbReference type="KEGG" id="chv:CHELV3228_0114"/>
<dbReference type="RefSeq" id="WP_082199062.1">
    <property type="nucleotide sequence ID" value="NZ_CAUWMG010000061.1"/>
</dbReference>
<dbReference type="Gene3D" id="3.30.2310.20">
    <property type="entry name" value="RelE-like"/>
    <property type="match status" value="1"/>
</dbReference>
<evidence type="ECO:0000313" key="4">
    <source>
        <dbReference type="Proteomes" id="UP000306813"/>
    </source>
</evidence>
<accession>A0AAX2UH00</accession>
<dbReference type="GeneID" id="52036039"/>
<protein>
    <submittedName>
        <fullName evidence="3">Type II toxin-antitoxin system YafQ family toxin</fullName>
    </submittedName>
</protein>
<dbReference type="PIRSF" id="PIRSF006156">
    <property type="entry name" value="YafQ"/>
    <property type="match status" value="1"/>
</dbReference>
<dbReference type="GO" id="GO:0004521">
    <property type="term" value="F:RNA endonuclease activity"/>
    <property type="evidence" value="ECO:0007669"/>
    <property type="project" value="TreeGrafter"/>
</dbReference>
<dbReference type="GO" id="GO:0006415">
    <property type="term" value="P:translational termination"/>
    <property type="evidence" value="ECO:0007669"/>
    <property type="project" value="TreeGrafter"/>
</dbReference>
<dbReference type="InterPro" id="IPR007712">
    <property type="entry name" value="RelE/ParE_toxin"/>
</dbReference>
<dbReference type="Proteomes" id="UP000306813">
    <property type="component" value="Unassembled WGS sequence"/>
</dbReference>
<sequence>MTKYEIKYLKPFKTNLKKIKHDKENLKCIKDIIEKLANDEVLDKKHKDHALKGNLKAFRECHIKPDLLLIYQKLEKKLILYCINIGSHGEIF</sequence>
<dbReference type="AlphaFoldDB" id="A0AAX2UH00"/>
<gene>
    <name evidence="3" type="ORF">FDW42_09600</name>
</gene>
<dbReference type="SUPFAM" id="SSF143011">
    <property type="entry name" value="RelE-like"/>
    <property type="match status" value="1"/>
</dbReference>
<proteinExistence type="predicted"/>
<dbReference type="GO" id="GO:0006402">
    <property type="term" value="P:mRNA catabolic process"/>
    <property type="evidence" value="ECO:0007669"/>
    <property type="project" value="TreeGrafter"/>
</dbReference>
<name>A0AAX2UH00_9BACT</name>
<dbReference type="EMBL" id="VDBS01000089">
    <property type="protein sequence ID" value="TNB55132.1"/>
    <property type="molecule type" value="Genomic_DNA"/>
</dbReference>
<dbReference type="InterPro" id="IPR004386">
    <property type="entry name" value="Toxin_YafQ-like"/>
</dbReference>
<dbReference type="PANTHER" id="PTHR40588">
    <property type="entry name" value="MRNA INTERFERASE TOXIN YAFQ"/>
    <property type="match status" value="1"/>
</dbReference>
<reference evidence="3 4" key="1">
    <citation type="submission" date="2019-05" db="EMBL/GenBank/DDBJ databases">
        <title>Draft genomes of eight strains of Campylobacter helveticus isolated from cats and a dog in New Zealand.</title>
        <authorList>
            <person name="Bojanic K."/>
            <person name="Midwinter A.C."/>
            <person name="Biggs P.J."/>
            <person name="Acke E."/>
            <person name="Cornelius A.J."/>
            <person name="Marshall J.C."/>
        </authorList>
    </citation>
    <scope>NUCLEOTIDE SEQUENCE [LARGE SCALE GENOMIC DNA]</scope>
    <source>
        <strain evidence="3 4">ACP123b</strain>
    </source>
</reference>
<dbReference type="InterPro" id="IPR035093">
    <property type="entry name" value="RelE/ParE_toxin_dom_sf"/>
</dbReference>
<evidence type="ECO:0000256" key="1">
    <source>
        <dbReference type="ARBA" id="ARBA00022649"/>
    </source>
</evidence>
<evidence type="ECO:0000313" key="3">
    <source>
        <dbReference type="EMBL" id="TNB55132.1"/>
    </source>
</evidence>
<comment type="caution">
    <text evidence="3">The sequence shown here is derived from an EMBL/GenBank/DDBJ whole genome shotgun (WGS) entry which is preliminary data.</text>
</comment>
<dbReference type="NCBIfam" id="TIGR02385">
    <property type="entry name" value="RelE_StbE"/>
    <property type="match status" value="1"/>
</dbReference>
<evidence type="ECO:0000256" key="2">
    <source>
        <dbReference type="PIRSR" id="PIRSR006156-1"/>
    </source>
</evidence>
<dbReference type="PANTHER" id="PTHR40588:SF1">
    <property type="entry name" value="MRNA INTERFERASE TOXIN YAFQ"/>
    <property type="match status" value="1"/>
</dbReference>
<keyword evidence="1" id="KW-1277">Toxin-antitoxin system</keyword>